<comment type="subunit">
    <text evidence="5">NDH-1 is composed of 14 different subunits. Subunits NuoA, H, J, K, L, M, N constitute the membrane sector of the complex.</text>
</comment>
<keyword evidence="5" id="KW-1003">Cell membrane</keyword>
<feature type="transmembrane region" description="Helical" evidence="5">
    <location>
        <begin position="445"/>
        <end position="463"/>
    </location>
</feature>
<dbReference type="Pfam" id="PF00361">
    <property type="entry name" value="Proton_antipo_M"/>
    <property type="match status" value="1"/>
</dbReference>
<reference evidence="8" key="2">
    <citation type="submission" date="2020-09" db="EMBL/GenBank/DDBJ databases">
        <authorList>
            <person name="Sun Q."/>
            <person name="Zhou Y."/>
        </authorList>
    </citation>
    <scope>NUCLEOTIDE SEQUENCE</scope>
    <source>
        <strain evidence="8">CGMCC 1.12214</strain>
    </source>
</reference>
<gene>
    <name evidence="5 8" type="primary">nuoN</name>
    <name evidence="8" type="ORF">GCM10007036_24210</name>
</gene>
<proteinExistence type="inferred from homology"/>
<comment type="subcellular location">
    <subcellularLocation>
        <location evidence="5">Cell membrane</location>
        <topology evidence="5">Multi-pass membrane protein</topology>
    </subcellularLocation>
    <subcellularLocation>
        <location evidence="1">Endomembrane system</location>
        <topology evidence="1">Multi-pass membrane protein</topology>
    </subcellularLocation>
    <subcellularLocation>
        <location evidence="6">Membrane</location>
        <topology evidence="6">Multi-pass membrane protein</topology>
    </subcellularLocation>
</comment>
<keyword evidence="3 5" id="KW-1133">Transmembrane helix</keyword>
<comment type="caution">
    <text evidence="8">The sequence shown here is derived from an EMBL/GenBank/DDBJ whole genome shotgun (WGS) entry which is preliminary data.</text>
</comment>
<dbReference type="GO" id="GO:0048038">
    <property type="term" value="F:quinone binding"/>
    <property type="evidence" value="ECO:0007669"/>
    <property type="project" value="UniProtKB-KW"/>
</dbReference>
<evidence type="ECO:0000256" key="4">
    <source>
        <dbReference type="ARBA" id="ARBA00023136"/>
    </source>
</evidence>
<feature type="transmembrane region" description="Helical" evidence="5">
    <location>
        <begin position="6"/>
        <end position="33"/>
    </location>
</feature>
<feature type="transmembrane region" description="Helical" evidence="5">
    <location>
        <begin position="161"/>
        <end position="185"/>
    </location>
</feature>
<name>A0A917MI29_9HYPH</name>
<dbReference type="EMBL" id="BMES01000002">
    <property type="protein sequence ID" value="GGH20559.1"/>
    <property type="molecule type" value="Genomic_DNA"/>
</dbReference>
<keyword evidence="4 5" id="KW-0472">Membrane</keyword>
<feature type="transmembrane region" description="Helical" evidence="5">
    <location>
        <begin position="130"/>
        <end position="149"/>
    </location>
</feature>
<evidence type="ECO:0000259" key="7">
    <source>
        <dbReference type="Pfam" id="PF00361"/>
    </source>
</evidence>
<feature type="transmembrane region" description="Helical" evidence="5">
    <location>
        <begin position="106"/>
        <end position="124"/>
    </location>
</feature>
<feature type="domain" description="NADH:quinone oxidoreductase/Mrp antiporter transmembrane" evidence="7">
    <location>
        <begin position="126"/>
        <end position="418"/>
    </location>
</feature>
<sequence>MPGLTAAVPALGLALPEIILAIGALALVLLGAIRGDRSVGLINGLALALLVVVGVLVMTRTGRAVTFNGSFVQDDFAKFMKIAAIIGSAVALVMSIDYWRDERVQRFEYPILIVLSTIGMMMMISAGDLIALYLGLELMSLALYVVAAFHRDNVRATEAGLKYFVLGALSSGMLLYGASLVYGFTGSVSFGGIAAALKDNGSTGVVFGLVFVMAGLCFKISAVPFHMWTPDVYEGAPTPVTAFFAAAPKMAAMALAVRVVITAFPGILSQWQQIIVFVAIASMALGAFAAIGQRNIKRLMAYSSIGHMGFALVGLAAGTTDGVQGVAIYMAIYLVMTLGTFAVILSMRRADGYVETIEDLAGLGRTAPGTAFVFAMLMFSLAGIPPLAGFFAKWYVFAAAVNAHLYTLAVIGVLTSVVSTYYYLRIVKIMYFDEPAVAFEPMAPTLKIVSGLSGAFILLFWLWPAPLVSAATAAAKSLF</sequence>
<keyword evidence="5" id="KW-0874">Quinone</keyword>
<protein>
    <recommendedName>
        <fullName evidence="5">NADH-quinone oxidoreductase subunit N</fullName>
        <ecNumber evidence="5">7.1.1.-</ecNumber>
    </recommendedName>
    <alternativeName>
        <fullName evidence="5">NADH dehydrogenase I subunit N</fullName>
    </alternativeName>
    <alternativeName>
        <fullName evidence="5">NDH-1 subunit N</fullName>
    </alternativeName>
</protein>
<feature type="transmembrane region" description="Helical" evidence="5">
    <location>
        <begin position="403"/>
        <end position="424"/>
    </location>
</feature>
<evidence type="ECO:0000313" key="9">
    <source>
        <dbReference type="Proteomes" id="UP000603912"/>
    </source>
</evidence>
<dbReference type="PRINTS" id="PR01434">
    <property type="entry name" value="NADHDHGNASE5"/>
</dbReference>
<evidence type="ECO:0000313" key="8">
    <source>
        <dbReference type="EMBL" id="GGH20559.1"/>
    </source>
</evidence>
<keyword evidence="5" id="KW-0520">NAD</keyword>
<dbReference type="PANTHER" id="PTHR22773">
    <property type="entry name" value="NADH DEHYDROGENASE"/>
    <property type="match status" value="1"/>
</dbReference>
<feature type="transmembrane region" description="Helical" evidence="5">
    <location>
        <begin position="299"/>
        <end position="320"/>
    </location>
</feature>
<keyword evidence="5" id="KW-0813">Transport</keyword>
<accession>A0A917MI29</accession>
<dbReference type="Proteomes" id="UP000603912">
    <property type="component" value="Unassembled WGS sequence"/>
</dbReference>
<feature type="transmembrane region" description="Helical" evidence="5">
    <location>
        <begin position="326"/>
        <end position="345"/>
    </location>
</feature>
<feature type="transmembrane region" description="Helical" evidence="5">
    <location>
        <begin position="40"/>
        <end position="59"/>
    </location>
</feature>
<dbReference type="GO" id="GO:0042773">
    <property type="term" value="P:ATP synthesis coupled electron transport"/>
    <property type="evidence" value="ECO:0007669"/>
    <property type="project" value="InterPro"/>
</dbReference>
<keyword evidence="5" id="KW-0830">Ubiquinone</keyword>
<feature type="transmembrane region" description="Helical" evidence="5">
    <location>
        <begin position="366"/>
        <end position="391"/>
    </location>
</feature>
<dbReference type="GO" id="GO:0005886">
    <property type="term" value="C:plasma membrane"/>
    <property type="evidence" value="ECO:0007669"/>
    <property type="project" value="UniProtKB-SubCell"/>
</dbReference>
<dbReference type="NCBIfam" id="TIGR01770">
    <property type="entry name" value="NDH_I_N"/>
    <property type="match status" value="1"/>
</dbReference>
<dbReference type="GO" id="GO:0008137">
    <property type="term" value="F:NADH dehydrogenase (ubiquinone) activity"/>
    <property type="evidence" value="ECO:0007669"/>
    <property type="project" value="InterPro"/>
</dbReference>
<dbReference type="EC" id="7.1.1.-" evidence="5"/>
<feature type="transmembrane region" description="Helical" evidence="5">
    <location>
        <begin position="79"/>
        <end position="99"/>
    </location>
</feature>
<dbReference type="HAMAP" id="MF_00445">
    <property type="entry name" value="NDH1_NuoN_1"/>
    <property type="match status" value="1"/>
</dbReference>
<comment type="function">
    <text evidence="5">NDH-1 shuttles electrons from NADH, via FMN and iron-sulfur (Fe-S) centers, to quinones in the respiratory chain. The immediate electron acceptor for the enzyme in this species is believed to be ubiquinone. Couples the redox reaction to proton translocation (for every two electrons transferred, four hydrogen ions are translocated across the cytoplasmic membrane), and thus conserves the redox energy in a proton gradient.</text>
</comment>
<dbReference type="GO" id="GO:0050136">
    <property type="term" value="F:NADH dehydrogenase (quinone) (non-electrogenic) activity"/>
    <property type="evidence" value="ECO:0007669"/>
    <property type="project" value="UniProtKB-UniRule"/>
</dbReference>
<comment type="catalytic activity">
    <reaction evidence="5">
        <text>a quinone + NADH + 5 H(+)(in) = a quinol + NAD(+) + 4 H(+)(out)</text>
        <dbReference type="Rhea" id="RHEA:57888"/>
        <dbReference type="ChEBI" id="CHEBI:15378"/>
        <dbReference type="ChEBI" id="CHEBI:24646"/>
        <dbReference type="ChEBI" id="CHEBI:57540"/>
        <dbReference type="ChEBI" id="CHEBI:57945"/>
        <dbReference type="ChEBI" id="CHEBI:132124"/>
    </reaction>
</comment>
<dbReference type="RefSeq" id="WP_188518027.1">
    <property type="nucleotide sequence ID" value="NZ_BMES01000002.1"/>
</dbReference>
<reference evidence="8" key="1">
    <citation type="journal article" date="2014" name="Int. J. Syst. Evol. Microbiol.">
        <title>Complete genome sequence of Corynebacterium casei LMG S-19264T (=DSM 44701T), isolated from a smear-ripened cheese.</title>
        <authorList>
            <consortium name="US DOE Joint Genome Institute (JGI-PGF)"/>
            <person name="Walter F."/>
            <person name="Albersmeier A."/>
            <person name="Kalinowski J."/>
            <person name="Ruckert C."/>
        </authorList>
    </citation>
    <scope>NUCLEOTIDE SEQUENCE</scope>
    <source>
        <strain evidence="8">CGMCC 1.12214</strain>
    </source>
</reference>
<dbReference type="InterPro" id="IPR010096">
    <property type="entry name" value="NADH-Q_OxRdtase_suN/2"/>
</dbReference>
<comment type="similarity">
    <text evidence="5">Belongs to the complex I subunit 2 family.</text>
</comment>
<organism evidence="8 9">
    <name type="scientific">Alsobacter metallidurans</name>
    <dbReference type="NCBI Taxonomy" id="340221"/>
    <lineage>
        <taxon>Bacteria</taxon>
        <taxon>Pseudomonadati</taxon>
        <taxon>Pseudomonadota</taxon>
        <taxon>Alphaproteobacteria</taxon>
        <taxon>Hyphomicrobiales</taxon>
        <taxon>Alsobacteraceae</taxon>
        <taxon>Alsobacter</taxon>
    </lineage>
</organism>
<dbReference type="AlphaFoldDB" id="A0A917MI29"/>
<evidence type="ECO:0000256" key="3">
    <source>
        <dbReference type="ARBA" id="ARBA00022989"/>
    </source>
</evidence>
<evidence type="ECO:0000256" key="5">
    <source>
        <dbReference type="HAMAP-Rule" id="MF_00445"/>
    </source>
</evidence>
<evidence type="ECO:0000256" key="1">
    <source>
        <dbReference type="ARBA" id="ARBA00004127"/>
    </source>
</evidence>
<keyword evidence="2 5" id="KW-0812">Transmembrane</keyword>
<dbReference type="InterPro" id="IPR001750">
    <property type="entry name" value="ND/Mrp_TM"/>
</dbReference>
<dbReference type="GO" id="GO:0012505">
    <property type="term" value="C:endomembrane system"/>
    <property type="evidence" value="ECO:0007669"/>
    <property type="project" value="UniProtKB-SubCell"/>
</dbReference>
<evidence type="ECO:0000256" key="2">
    <source>
        <dbReference type="ARBA" id="ARBA00022692"/>
    </source>
</evidence>
<keyword evidence="5" id="KW-1278">Translocase</keyword>
<feature type="transmembrane region" description="Helical" evidence="5">
    <location>
        <begin position="274"/>
        <end position="292"/>
    </location>
</feature>
<feature type="transmembrane region" description="Helical" evidence="5">
    <location>
        <begin position="205"/>
        <end position="228"/>
    </location>
</feature>
<feature type="transmembrane region" description="Helical" evidence="5">
    <location>
        <begin position="240"/>
        <end position="268"/>
    </location>
</feature>
<dbReference type="NCBIfam" id="NF004440">
    <property type="entry name" value="PRK05777.1-3"/>
    <property type="match status" value="1"/>
</dbReference>
<evidence type="ECO:0000256" key="6">
    <source>
        <dbReference type="RuleBase" id="RU000320"/>
    </source>
</evidence>
<keyword evidence="9" id="KW-1185">Reference proteome</keyword>